<feature type="domain" description="Acyl-CoA dehydrogenase/oxidase N-terminal" evidence="9">
    <location>
        <begin position="179"/>
        <end position="290"/>
    </location>
</feature>
<comment type="caution">
    <text evidence="10">The sequence shown here is derived from an EMBL/GenBank/DDBJ whole genome shotgun (WGS) entry which is preliminary data.</text>
</comment>
<dbReference type="InterPro" id="IPR006089">
    <property type="entry name" value="Acyl-CoA_DH_CS"/>
</dbReference>
<dbReference type="Gene3D" id="1.10.540.10">
    <property type="entry name" value="Acyl-CoA dehydrogenase/oxidase, N-terminal domain"/>
    <property type="match status" value="1"/>
</dbReference>
<reference evidence="10 11" key="1">
    <citation type="journal article" date="2014" name="Genome Announc.">
        <title>Draft Genome Sequences of Two Isolates of the Roseobacter Group, Sulfitobacter sp. Strains 3SOLIMAR09 and 1FIGIMAR09, from Harbors of Mallorca Island (Mediterranean Sea).</title>
        <authorList>
            <person name="Mas-Llado M."/>
            <person name="Pina-Villalonga J.M."/>
            <person name="Brunet-Galmes I."/>
            <person name="Nogales B."/>
            <person name="Bosch R."/>
        </authorList>
    </citation>
    <scope>NUCLEOTIDE SEQUENCE [LARGE SCALE GENOMIC DNA]</scope>
    <source>
        <strain evidence="10 11">1FIGIMAR09</strain>
    </source>
</reference>
<keyword evidence="3 6" id="KW-0285">Flavoprotein</keyword>
<gene>
    <name evidence="10" type="ORF">PM02_03965</name>
</gene>
<dbReference type="InterPro" id="IPR009075">
    <property type="entry name" value="AcylCo_DH/oxidase_C"/>
</dbReference>
<dbReference type="SUPFAM" id="SSF47203">
    <property type="entry name" value="Acyl-CoA dehydrogenase C-terminal domain-like"/>
    <property type="match status" value="1"/>
</dbReference>
<dbReference type="Proteomes" id="UP000027337">
    <property type="component" value="Unassembled WGS sequence"/>
</dbReference>
<dbReference type="Pfam" id="PF02770">
    <property type="entry name" value="Acyl-CoA_dh_M"/>
    <property type="match status" value="1"/>
</dbReference>
<keyword evidence="11" id="KW-1185">Reference proteome</keyword>
<dbReference type="PANTHER" id="PTHR43884">
    <property type="entry name" value="ACYL-COA DEHYDROGENASE"/>
    <property type="match status" value="1"/>
</dbReference>
<dbReference type="FunFam" id="1.20.140.10:FF:000001">
    <property type="entry name" value="Acyl-CoA dehydrogenase"/>
    <property type="match status" value="1"/>
</dbReference>
<dbReference type="PANTHER" id="PTHR43884:SF25">
    <property type="entry name" value="ACYL-COA DEHYDROGENASE YDBM-RELATED"/>
    <property type="match status" value="1"/>
</dbReference>
<keyword evidence="5 6" id="KW-0560">Oxidoreductase</keyword>
<accession>A0A061SUG9</accession>
<dbReference type="Pfam" id="PF02771">
    <property type="entry name" value="Acyl-CoA_dh_N"/>
    <property type="match status" value="1"/>
</dbReference>
<dbReference type="GO" id="GO:0050660">
    <property type="term" value="F:flavin adenine dinucleotide binding"/>
    <property type="evidence" value="ECO:0007669"/>
    <property type="project" value="InterPro"/>
</dbReference>
<feature type="domain" description="Acyl-CoA oxidase/dehydrogenase middle" evidence="8">
    <location>
        <begin position="296"/>
        <end position="396"/>
    </location>
</feature>
<dbReference type="EMBL" id="JEMU01000002">
    <property type="protein sequence ID" value="KAJ04602.1"/>
    <property type="molecule type" value="Genomic_DNA"/>
</dbReference>
<dbReference type="FunFam" id="1.10.540.10:FF:000026">
    <property type="entry name" value="Acyl-CoA dehydrogenase medium chain"/>
    <property type="match status" value="1"/>
</dbReference>
<evidence type="ECO:0000313" key="11">
    <source>
        <dbReference type="Proteomes" id="UP000027337"/>
    </source>
</evidence>
<comment type="cofactor">
    <cofactor evidence="1 6">
        <name>FAD</name>
        <dbReference type="ChEBI" id="CHEBI:57692"/>
    </cofactor>
</comment>
<organism evidence="10 11">
    <name type="scientific">Sulfitobacter mediterraneus</name>
    <dbReference type="NCBI Taxonomy" id="83219"/>
    <lineage>
        <taxon>Bacteria</taxon>
        <taxon>Pseudomonadati</taxon>
        <taxon>Pseudomonadota</taxon>
        <taxon>Alphaproteobacteria</taxon>
        <taxon>Rhodobacterales</taxon>
        <taxon>Roseobacteraceae</taxon>
        <taxon>Sulfitobacter</taxon>
    </lineage>
</organism>
<protein>
    <submittedName>
        <fullName evidence="10">Acyl-CoA dehydrogenase</fullName>
    </submittedName>
</protein>
<dbReference type="InterPro" id="IPR046373">
    <property type="entry name" value="Acyl-CoA_Oxase/DH_mid-dom_sf"/>
</dbReference>
<dbReference type="GO" id="GO:0003995">
    <property type="term" value="F:acyl-CoA dehydrogenase activity"/>
    <property type="evidence" value="ECO:0007669"/>
    <property type="project" value="InterPro"/>
</dbReference>
<dbReference type="Gene3D" id="1.20.140.10">
    <property type="entry name" value="Butyryl-CoA Dehydrogenase, subunit A, domain 3"/>
    <property type="match status" value="1"/>
</dbReference>
<dbReference type="Gene3D" id="2.40.110.10">
    <property type="entry name" value="Butyryl-CoA Dehydrogenase, subunit A, domain 2"/>
    <property type="match status" value="1"/>
</dbReference>
<dbReference type="InterPro" id="IPR036250">
    <property type="entry name" value="AcylCo_DH-like_C"/>
</dbReference>
<dbReference type="Pfam" id="PF00441">
    <property type="entry name" value="Acyl-CoA_dh_1"/>
    <property type="match status" value="1"/>
</dbReference>
<evidence type="ECO:0000256" key="5">
    <source>
        <dbReference type="ARBA" id="ARBA00023002"/>
    </source>
</evidence>
<dbReference type="AlphaFoldDB" id="A0A061SUG9"/>
<dbReference type="InterPro" id="IPR013786">
    <property type="entry name" value="AcylCoA_DH/ox_N"/>
</dbReference>
<dbReference type="PROSITE" id="PS00073">
    <property type="entry name" value="ACYL_COA_DH_2"/>
    <property type="match status" value="1"/>
</dbReference>
<dbReference type="eggNOG" id="COG1960">
    <property type="taxonomic scope" value="Bacteria"/>
</dbReference>
<dbReference type="STRING" id="83219.PM02_03965"/>
<sequence length="561" mass="61461">MAHDGQDVTMHTSIILDNLLELTAAAVAPVDAVLEKAVTSVRTLVSADGRVSAALIEQHQTAAHGLAWLATYAQALRQMQKWAEKLSGEGRFGETEQLIHQIAFGEYLWQIYGGIQMNQGEMLRLQDLGLSQDDMRDMMDPAIMALTQGGNTQNARTRLVELMQEHSANITVGASGLDEELEMIREQFRRYAVEKVEPFAHDWHLNDELIPMEVINELAEMGVFGLTIPEEHGGFGLSKASMCVVSEELSRGYIGVGSLGTRSEIAAELIIAGGTDEQKAKWLPRIASAETLPTAVFTEPNTGSDLGSLRTRAVKDGDDYKITGNKTWITHAARTHVMTLLARTDPNTTDYRGLSMFLAEKTPGTDENPFPTEGMTGGEIEVLGYRGMKEYELGFDGFEVKGENLLGGEEGKGFKQLMETFESARIQTAARAIGVAQSALDISMQYAQDRKQFGKALINFPRVSSKLAMMAVELMVARQLTYFSAFEKDEGRRCDVEAGMAKLLGARVAWAAADNGLQIHGGNGFALEYKISRVLCDARILNIFEGAAEIQAQVISRRLLG</sequence>
<feature type="domain" description="Acyl-CoA dehydrogenase/oxidase C-terminal" evidence="7">
    <location>
        <begin position="411"/>
        <end position="560"/>
    </location>
</feature>
<dbReference type="InterPro" id="IPR006091">
    <property type="entry name" value="Acyl-CoA_Oxase/DH_mid-dom"/>
</dbReference>
<proteinExistence type="inferred from homology"/>
<comment type="similarity">
    <text evidence="2 6">Belongs to the acyl-CoA dehydrogenase family.</text>
</comment>
<evidence type="ECO:0000259" key="7">
    <source>
        <dbReference type="Pfam" id="PF00441"/>
    </source>
</evidence>
<evidence type="ECO:0000256" key="6">
    <source>
        <dbReference type="RuleBase" id="RU362125"/>
    </source>
</evidence>
<dbReference type="InterPro" id="IPR037069">
    <property type="entry name" value="AcylCoA_DH/ox_N_sf"/>
</dbReference>
<evidence type="ECO:0000256" key="1">
    <source>
        <dbReference type="ARBA" id="ARBA00001974"/>
    </source>
</evidence>
<evidence type="ECO:0000259" key="8">
    <source>
        <dbReference type="Pfam" id="PF02770"/>
    </source>
</evidence>
<dbReference type="SUPFAM" id="SSF56645">
    <property type="entry name" value="Acyl-CoA dehydrogenase NM domain-like"/>
    <property type="match status" value="1"/>
</dbReference>
<evidence type="ECO:0000313" key="10">
    <source>
        <dbReference type="EMBL" id="KAJ04602.1"/>
    </source>
</evidence>
<evidence type="ECO:0000259" key="9">
    <source>
        <dbReference type="Pfam" id="PF02771"/>
    </source>
</evidence>
<dbReference type="FunFam" id="2.40.110.10:FF:000015">
    <property type="entry name" value="Acyl-CoA dehydrogenase"/>
    <property type="match status" value="1"/>
</dbReference>
<evidence type="ECO:0000256" key="4">
    <source>
        <dbReference type="ARBA" id="ARBA00022827"/>
    </source>
</evidence>
<dbReference type="RefSeq" id="WP_037905538.1">
    <property type="nucleotide sequence ID" value="NZ_JEMU01000002.1"/>
</dbReference>
<name>A0A061SUG9_9RHOB</name>
<keyword evidence="4 6" id="KW-0274">FAD</keyword>
<evidence type="ECO:0000256" key="2">
    <source>
        <dbReference type="ARBA" id="ARBA00009347"/>
    </source>
</evidence>
<dbReference type="InterPro" id="IPR009100">
    <property type="entry name" value="AcylCoA_DH/oxidase_NM_dom_sf"/>
</dbReference>
<evidence type="ECO:0000256" key="3">
    <source>
        <dbReference type="ARBA" id="ARBA00022630"/>
    </source>
</evidence>